<feature type="region of interest" description="Disordered" evidence="1">
    <location>
        <begin position="1"/>
        <end position="21"/>
    </location>
</feature>
<organism evidence="2">
    <name type="scientific">mine drainage metagenome</name>
    <dbReference type="NCBI Taxonomy" id="410659"/>
    <lineage>
        <taxon>unclassified sequences</taxon>
        <taxon>metagenomes</taxon>
        <taxon>ecological metagenomes</taxon>
    </lineage>
</organism>
<comment type="caution">
    <text evidence="2">The sequence shown here is derived from an EMBL/GenBank/DDBJ whole genome shotgun (WGS) entry which is preliminary data.</text>
</comment>
<gene>
    <name evidence="2" type="ORF">GALL_530500</name>
</gene>
<reference evidence="2" key="1">
    <citation type="submission" date="2016-10" db="EMBL/GenBank/DDBJ databases">
        <title>Sequence of Gallionella enrichment culture.</title>
        <authorList>
            <person name="Poehlein A."/>
            <person name="Muehling M."/>
            <person name="Daniel R."/>
        </authorList>
    </citation>
    <scope>NUCLEOTIDE SEQUENCE</scope>
</reference>
<feature type="compositionally biased region" description="Basic and acidic residues" evidence="1">
    <location>
        <begin position="1"/>
        <end position="10"/>
    </location>
</feature>
<proteinExistence type="predicted"/>
<sequence length="207" mass="23378">MDLTRQKLAGESEQPAAEAPSLIFRRHEQLIEIEIGQMQRQHCCDLAVIVGDEQAPALLDLERNACTQFCQKKIAGFLESGGNPAVHPDPGDLVIFVCPGGTDRWQQHDNEPAEEGKRPSRYYREGLLNFNQKRIALDVCSLDLVRITRCSNAAALQKPSRTFPPRSGKFEAVKIHHLVPRRHEVFHKLLLRVRAGIDFRQGAELRV</sequence>
<evidence type="ECO:0000256" key="1">
    <source>
        <dbReference type="SAM" id="MobiDB-lite"/>
    </source>
</evidence>
<dbReference type="EMBL" id="MLJW01007362">
    <property type="protein sequence ID" value="OIQ65392.1"/>
    <property type="molecule type" value="Genomic_DNA"/>
</dbReference>
<accession>A0A1J5P3Y0</accession>
<name>A0A1J5P3Y0_9ZZZZ</name>
<protein>
    <submittedName>
        <fullName evidence="2">Uncharacterized protein</fullName>
    </submittedName>
</protein>
<evidence type="ECO:0000313" key="2">
    <source>
        <dbReference type="EMBL" id="OIQ65392.1"/>
    </source>
</evidence>
<dbReference type="AlphaFoldDB" id="A0A1J5P3Y0"/>